<dbReference type="SUPFAM" id="SSF89447">
    <property type="entry name" value="AbrB/MazE/MraZ-like"/>
    <property type="match status" value="1"/>
</dbReference>
<reference evidence="2" key="1">
    <citation type="submission" date="2019-11" db="EMBL/GenBank/DDBJ databases">
        <authorList>
            <person name="Feng L."/>
        </authorList>
    </citation>
    <scope>NUCLEOTIDE SEQUENCE</scope>
    <source>
        <strain evidence="2">AundefinedLFYP135</strain>
    </source>
</reference>
<proteinExistence type="predicted"/>
<dbReference type="Pfam" id="PF04014">
    <property type="entry name" value="MazE_antitoxin"/>
    <property type="match status" value="1"/>
</dbReference>
<dbReference type="NCBIfam" id="TIGR01439">
    <property type="entry name" value="lp_hng_hel_AbrB"/>
    <property type="match status" value="1"/>
</dbReference>
<dbReference type="InterPro" id="IPR037914">
    <property type="entry name" value="SpoVT-AbrB_sf"/>
</dbReference>
<protein>
    <recommendedName>
        <fullName evidence="1">SpoVT-AbrB domain-containing protein</fullName>
    </recommendedName>
</protein>
<gene>
    <name evidence="2" type="ORF">AULFYP135_01897</name>
</gene>
<dbReference type="Gene3D" id="2.10.260.10">
    <property type="match status" value="1"/>
</dbReference>
<sequence>MSELNMMAKVNENGILEVPKEAMDKLGLKVGDKVSIVERSGHIVIEKHIDHCILCGSTENLLPPLYCVCEECAAKIKSGSALTSGANRIDIF</sequence>
<evidence type="ECO:0000259" key="1">
    <source>
        <dbReference type="SMART" id="SM00966"/>
    </source>
</evidence>
<name>A0A6N2UEW0_9FIRM</name>
<organism evidence="2">
    <name type="scientific">uncultured Anaerotruncus sp</name>
    <dbReference type="NCBI Taxonomy" id="905011"/>
    <lineage>
        <taxon>Bacteria</taxon>
        <taxon>Bacillati</taxon>
        <taxon>Bacillota</taxon>
        <taxon>Clostridia</taxon>
        <taxon>Eubacteriales</taxon>
        <taxon>Oscillospiraceae</taxon>
        <taxon>Anaerotruncus</taxon>
        <taxon>environmental samples</taxon>
    </lineage>
</organism>
<dbReference type="InterPro" id="IPR007159">
    <property type="entry name" value="SpoVT-AbrB_dom"/>
</dbReference>
<dbReference type="AlphaFoldDB" id="A0A6N2UEW0"/>
<dbReference type="SMART" id="SM00966">
    <property type="entry name" value="SpoVT_AbrB"/>
    <property type="match status" value="1"/>
</dbReference>
<accession>A0A6N2UEW0</accession>
<dbReference type="GO" id="GO:0003677">
    <property type="term" value="F:DNA binding"/>
    <property type="evidence" value="ECO:0007669"/>
    <property type="project" value="InterPro"/>
</dbReference>
<evidence type="ECO:0000313" key="2">
    <source>
        <dbReference type="EMBL" id="VYT16220.1"/>
    </source>
</evidence>
<feature type="domain" description="SpoVT-AbrB" evidence="1">
    <location>
        <begin position="8"/>
        <end position="51"/>
    </location>
</feature>
<dbReference type="EMBL" id="CACRSL010000003">
    <property type="protein sequence ID" value="VYT16220.1"/>
    <property type="molecule type" value="Genomic_DNA"/>
</dbReference>